<evidence type="ECO:0000313" key="1">
    <source>
        <dbReference type="EMBL" id="ACI06596.1"/>
    </source>
</evidence>
<name>B5XS30_KLEV3</name>
<proteinExistence type="predicted"/>
<protein>
    <submittedName>
        <fullName evidence="1">Uncharacterized protein</fullName>
    </submittedName>
</protein>
<dbReference type="HOGENOM" id="CLU_222400_0_0_6"/>
<gene>
    <name evidence="1" type="ordered locus">KPK_3178</name>
</gene>
<organism evidence="1 2">
    <name type="scientific">Klebsiella variicola (strain 342)</name>
    <name type="common">Klebsiella pneumoniae</name>
    <dbReference type="NCBI Taxonomy" id="507522"/>
    <lineage>
        <taxon>Bacteria</taxon>
        <taxon>Pseudomonadati</taxon>
        <taxon>Pseudomonadota</taxon>
        <taxon>Gammaproteobacteria</taxon>
        <taxon>Enterobacterales</taxon>
        <taxon>Enterobacteriaceae</taxon>
        <taxon>Klebsiella/Raoultella group</taxon>
        <taxon>Klebsiella</taxon>
        <taxon>Klebsiella pneumoniae complex</taxon>
    </lineage>
</organism>
<dbReference type="KEGG" id="kpe:KPK_3178"/>
<evidence type="ECO:0000313" key="2">
    <source>
        <dbReference type="Proteomes" id="UP000001734"/>
    </source>
</evidence>
<sequence length="15" mass="1961">MKMHFITLHSWWRTS</sequence>
<dbReference type="Proteomes" id="UP000001734">
    <property type="component" value="Chromosome"/>
</dbReference>
<dbReference type="EMBL" id="CP000964">
    <property type="protein sequence ID" value="ACI06596.1"/>
    <property type="molecule type" value="Genomic_DNA"/>
</dbReference>
<reference evidence="1 2" key="1">
    <citation type="journal article" date="2008" name="PLoS Genet.">
        <title>Complete genome sequence of the N2-fixing broad host range endophyte Klebsiella pneumoniae 342 and virulence predictions verified in mice.</title>
        <authorList>
            <person name="Fouts D.E."/>
            <person name="Tyler H.L."/>
            <person name="DeBoy R.T."/>
            <person name="Daugherty S."/>
            <person name="Ren Q."/>
            <person name="Badger J.H."/>
            <person name="Durkin A.S."/>
            <person name="Huot H."/>
            <person name="Shrivastava S."/>
            <person name="Kothari S."/>
            <person name="Dodson R.J."/>
            <person name="Mohamoud Y."/>
            <person name="Khouri H."/>
            <person name="Roesch L.F."/>
            <person name="Krogfelt K.A."/>
            <person name="Struve C."/>
            <person name="Triplett E.W."/>
            <person name="Methe B.A."/>
        </authorList>
    </citation>
    <scope>NUCLEOTIDE SEQUENCE [LARGE SCALE GENOMIC DNA]</scope>
    <source>
        <strain evidence="1 2">342</strain>
    </source>
</reference>
<accession>B5XS30</accession>